<keyword evidence="9" id="KW-1185">Reference proteome</keyword>
<dbReference type="InterPro" id="IPR012945">
    <property type="entry name" value="Tubulin-bd_cofactor_C_dom"/>
</dbReference>
<evidence type="ECO:0000313" key="9">
    <source>
        <dbReference type="Proteomes" id="UP001498771"/>
    </source>
</evidence>
<dbReference type="EMBL" id="JBBJBU010000008">
    <property type="protein sequence ID" value="KAK7204319.1"/>
    <property type="molecule type" value="Genomic_DNA"/>
</dbReference>
<evidence type="ECO:0000256" key="5">
    <source>
        <dbReference type="ARBA" id="ARBA00026055"/>
    </source>
</evidence>
<comment type="similarity">
    <text evidence="2">Belongs to the TBCC family.</text>
</comment>
<name>A0ABR1F3A5_9ASCO</name>
<proteinExistence type="inferred from homology"/>
<dbReference type="Proteomes" id="UP001498771">
    <property type="component" value="Unassembled WGS sequence"/>
</dbReference>
<feature type="domain" description="C-CAP/cofactor C-like" evidence="7">
    <location>
        <begin position="153"/>
        <end position="289"/>
    </location>
</feature>
<keyword evidence="4" id="KW-0007">Acetylation</keyword>
<comment type="subcellular location">
    <subcellularLocation>
        <location evidence="1">Cytoplasm</location>
    </subcellularLocation>
</comment>
<dbReference type="GeneID" id="90038477"/>
<comment type="subunit">
    <text evidence="5">Supercomplex made of cofactors A to E. Cofactors A and D function by capturing and stabilizing tubulin in a quasi-native conformation. Cofactor E binds to the cofactor D-tubulin complex; interaction with cofactor C then causes the release of tubulin polypeptides that are committed to the native state.</text>
</comment>
<feature type="compositionally biased region" description="Low complexity" evidence="6">
    <location>
        <begin position="122"/>
        <end position="146"/>
    </location>
</feature>
<dbReference type="Gene3D" id="2.160.20.70">
    <property type="match status" value="1"/>
</dbReference>
<dbReference type="InterPro" id="IPR031925">
    <property type="entry name" value="TBCC_N"/>
</dbReference>
<organism evidence="8 9">
    <name type="scientific">Myxozyma melibiosi</name>
    <dbReference type="NCBI Taxonomy" id="54550"/>
    <lineage>
        <taxon>Eukaryota</taxon>
        <taxon>Fungi</taxon>
        <taxon>Dikarya</taxon>
        <taxon>Ascomycota</taxon>
        <taxon>Saccharomycotina</taxon>
        <taxon>Lipomycetes</taxon>
        <taxon>Lipomycetales</taxon>
        <taxon>Lipomycetaceae</taxon>
        <taxon>Myxozyma</taxon>
    </lineage>
</organism>
<dbReference type="RefSeq" id="XP_064767352.1">
    <property type="nucleotide sequence ID" value="XM_064912965.1"/>
</dbReference>
<evidence type="ECO:0000259" key="7">
    <source>
        <dbReference type="PROSITE" id="PS51329"/>
    </source>
</evidence>
<sequence length="362" mass="39096">MSKLHQTQQNFYVHFRTARAAIEALITTDPVPDPPTDLLESAESRLASLRSDVANAKAYLAPYDQRTYSTQLDQLTADYDALRAKLAPTASFSFSSRSRKPGENGSVSSDSAQSETPSARPSLAESSSWTSSESTHTTLLSTTPTTVKDSRLPPSVSTSVYQIRNQLSKFVVAAPLPSATSLLVSGIEDCVVYIPPFVKVSSVQVMDCANSVLIFAGVIDGPIHLTRVVTCSLVVRDALQFRMHDSTDSDILLGSGITSAIIEKSDELIFAQATFDSDSDDKLMSAVSPYTGKVDDFDHPALPASPNWNTIDDDSTTKFTEKDFKTIVEIANTAGSTTTTALSADALRIKRKALSRGFDFDD</sequence>
<dbReference type="Pfam" id="PF16752">
    <property type="entry name" value="TBCC_N"/>
    <property type="match status" value="1"/>
</dbReference>
<dbReference type="PANTHER" id="PTHR15139">
    <property type="entry name" value="TUBULIN FOLDING COFACTOR C"/>
    <property type="match status" value="1"/>
</dbReference>
<evidence type="ECO:0000256" key="1">
    <source>
        <dbReference type="ARBA" id="ARBA00004496"/>
    </source>
</evidence>
<evidence type="ECO:0000256" key="2">
    <source>
        <dbReference type="ARBA" id="ARBA00008848"/>
    </source>
</evidence>
<evidence type="ECO:0000256" key="4">
    <source>
        <dbReference type="ARBA" id="ARBA00022990"/>
    </source>
</evidence>
<dbReference type="PANTHER" id="PTHR15139:SF0">
    <property type="entry name" value="TUBULIN-SPECIFIC CHAPERONE C"/>
    <property type="match status" value="1"/>
</dbReference>
<feature type="compositionally biased region" description="Polar residues" evidence="6">
    <location>
        <begin position="105"/>
        <end position="119"/>
    </location>
</feature>
<comment type="caution">
    <text evidence="8">The sequence shown here is derived from an EMBL/GenBank/DDBJ whole genome shotgun (WGS) entry which is preliminary data.</text>
</comment>
<dbReference type="Gene3D" id="1.20.58.1250">
    <property type="entry name" value="Tubulin Binding Cofactor C, N-terminal domain"/>
    <property type="match status" value="1"/>
</dbReference>
<evidence type="ECO:0000256" key="3">
    <source>
        <dbReference type="ARBA" id="ARBA00022490"/>
    </source>
</evidence>
<dbReference type="InterPro" id="IPR038397">
    <property type="entry name" value="TBCC_N_sf"/>
</dbReference>
<evidence type="ECO:0000313" key="8">
    <source>
        <dbReference type="EMBL" id="KAK7204319.1"/>
    </source>
</evidence>
<dbReference type="PROSITE" id="PS51329">
    <property type="entry name" value="C_CAP_COFACTOR_C"/>
    <property type="match status" value="1"/>
</dbReference>
<dbReference type="InterPro" id="IPR016098">
    <property type="entry name" value="CAP/MinC_C"/>
</dbReference>
<dbReference type="Pfam" id="PF07986">
    <property type="entry name" value="TBCC"/>
    <property type="match status" value="1"/>
</dbReference>
<evidence type="ECO:0000256" key="6">
    <source>
        <dbReference type="SAM" id="MobiDB-lite"/>
    </source>
</evidence>
<dbReference type="InterPro" id="IPR017901">
    <property type="entry name" value="C-CAP_CF_C-like"/>
</dbReference>
<accession>A0ABR1F3A5</accession>
<reference evidence="8 9" key="1">
    <citation type="submission" date="2024-03" db="EMBL/GenBank/DDBJ databases">
        <title>Genome-scale model development and genomic sequencing of the oleaginous clade Lipomyces.</title>
        <authorList>
            <consortium name="Lawrence Berkeley National Laboratory"/>
            <person name="Czajka J.J."/>
            <person name="Han Y."/>
            <person name="Kim J."/>
            <person name="Mondo S.J."/>
            <person name="Hofstad B.A."/>
            <person name="Robles A."/>
            <person name="Haridas S."/>
            <person name="Riley R."/>
            <person name="LaButti K."/>
            <person name="Pangilinan J."/>
            <person name="Andreopoulos W."/>
            <person name="Lipzen A."/>
            <person name="Yan J."/>
            <person name="Wang M."/>
            <person name="Ng V."/>
            <person name="Grigoriev I.V."/>
            <person name="Spatafora J.W."/>
            <person name="Magnuson J.K."/>
            <person name="Baker S.E."/>
            <person name="Pomraning K.R."/>
        </authorList>
    </citation>
    <scope>NUCLEOTIDE SEQUENCE [LARGE SCALE GENOMIC DNA]</scope>
    <source>
        <strain evidence="8 9">Phaff 52-87</strain>
    </source>
</reference>
<protein>
    <recommendedName>
        <fullName evidence="7">C-CAP/cofactor C-like domain-containing protein</fullName>
    </recommendedName>
</protein>
<keyword evidence="3" id="KW-0963">Cytoplasm</keyword>
<gene>
    <name evidence="8" type="ORF">BZA70DRAFT_280486</name>
</gene>
<dbReference type="InterPro" id="IPR027684">
    <property type="entry name" value="TBCC"/>
</dbReference>
<feature type="region of interest" description="Disordered" evidence="6">
    <location>
        <begin position="93"/>
        <end position="153"/>
    </location>
</feature>